<organism evidence="2 3">
    <name type="scientific">Alkaliphilus hydrothermalis</name>
    <dbReference type="NCBI Taxonomy" id="1482730"/>
    <lineage>
        <taxon>Bacteria</taxon>
        <taxon>Bacillati</taxon>
        <taxon>Bacillota</taxon>
        <taxon>Clostridia</taxon>
        <taxon>Peptostreptococcales</taxon>
        <taxon>Natronincolaceae</taxon>
        <taxon>Alkaliphilus</taxon>
    </lineage>
</organism>
<gene>
    <name evidence="2" type="ORF">JOC73_000417</name>
</gene>
<keyword evidence="3" id="KW-1185">Reference proteome</keyword>
<dbReference type="Proteomes" id="UP001314796">
    <property type="component" value="Unassembled WGS sequence"/>
</dbReference>
<dbReference type="Pfam" id="PF07833">
    <property type="entry name" value="Cu_amine_oxidN1"/>
    <property type="match status" value="1"/>
</dbReference>
<dbReference type="InterPro" id="IPR036582">
    <property type="entry name" value="Mao_N_sf"/>
</dbReference>
<evidence type="ECO:0000313" key="2">
    <source>
        <dbReference type="EMBL" id="MBM7613908.1"/>
    </source>
</evidence>
<dbReference type="EMBL" id="JAFBEE010000002">
    <property type="protein sequence ID" value="MBM7613908.1"/>
    <property type="molecule type" value="Genomic_DNA"/>
</dbReference>
<comment type="caution">
    <text evidence="2">The sequence shown here is derived from an EMBL/GenBank/DDBJ whole genome shotgun (WGS) entry which is preliminary data.</text>
</comment>
<name>A0ABS2NLV8_9FIRM</name>
<reference evidence="2 3" key="1">
    <citation type="submission" date="2021-01" db="EMBL/GenBank/DDBJ databases">
        <title>Genomic Encyclopedia of Type Strains, Phase IV (KMG-IV): sequencing the most valuable type-strain genomes for metagenomic binning, comparative biology and taxonomic classification.</title>
        <authorList>
            <person name="Goeker M."/>
        </authorList>
    </citation>
    <scope>NUCLEOTIDE SEQUENCE [LARGE SCALE GENOMIC DNA]</scope>
    <source>
        <strain evidence="2 3">DSM 25890</strain>
    </source>
</reference>
<dbReference type="InterPro" id="IPR012854">
    <property type="entry name" value="Cu_amine_oxidase-like_N"/>
</dbReference>
<evidence type="ECO:0000313" key="3">
    <source>
        <dbReference type="Proteomes" id="UP001314796"/>
    </source>
</evidence>
<dbReference type="SUPFAM" id="SSF55383">
    <property type="entry name" value="Copper amine oxidase, domain N"/>
    <property type="match status" value="1"/>
</dbReference>
<accession>A0ABS2NLV8</accession>
<proteinExistence type="predicted"/>
<dbReference type="Gene3D" id="3.30.457.10">
    <property type="entry name" value="Copper amine oxidase-like, N-terminal domain"/>
    <property type="match status" value="1"/>
</dbReference>
<feature type="domain" description="Copper amine oxidase-like N-terminal" evidence="1">
    <location>
        <begin position="37"/>
        <end position="143"/>
    </location>
</feature>
<evidence type="ECO:0000259" key="1">
    <source>
        <dbReference type="Pfam" id="PF07833"/>
    </source>
</evidence>
<protein>
    <recommendedName>
        <fullName evidence="1">Copper amine oxidase-like N-terminal domain-containing protein</fullName>
    </recommendedName>
</protein>
<dbReference type="RefSeq" id="WP_243427832.1">
    <property type="nucleotide sequence ID" value="NZ_JAFBEE010000002.1"/>
</dbReference>
<sequence>MKRQYRRLLCVLLIGMMFFAIAPKMETYAAEDIKVTINGDLLIMDQPPITENGRILVPLRAIFEGLGATVQWDSKTQSITGIKGNTMITLMIGSTSANVGNKRVVLDVPAQIVNGRTLVPVRFVAESLGAVVNWDGTKKTVAITAQVMTPELAKATAEEYITQFILVDTLLEESIKTYGAALLTLEEGIDILSTIQELNQKHKIVYDEFDGTGGTNSFTQSKFFMTSVLFNYGLVLDKTENLVKAFNEGNNTQVEKLKGEIDLFLGRMETDWENAIDFFNKEREAFKKQ</sequence>